<gene>
    <name evidence="3" type="ORF">DEJ48_37890</name>
</gene>
<keyword evidence="1" id="KW-0812">Transmembrane</keyword>
<accession>A0A5P2CAN8</accession>
<dbReference type="Proteomes" id="UP000322927">
    <property type="component" value="Chromosome"/>
</dbReference>
<feature type="domain" description="DUF1206" evidence="2">
    <location>
        <begin position="39"/>
        <end position="108"/>
    </location>
</feature>
<proteinExistence type="predicted"/>
<evidence type="ECO:0000259" key="2">
    <source>
        <dbReference type="Pfam" id="PF06724"/>
    </source>
</evidence>
<keyword evidence="1" id="KW-0472">Membrane</keyword>
<feature type="domain" description="DUF1206" evidence="2">
    <location>
        <begin position="124"/>
        <end position="194"/>
    </location>
</feature>
<feature type="transmembrane region" description="Helical" evidence="1">
    <location>
        <begin position="35"/>
        <end position="60"/>
    </location>
</feature>
<dbReference type="AlphaFoldDB" id="A0A5P2CAN8"/>
<name>A0A5P2CAN8_STRVZ</name>
<evidence type="ECO:0000313" key="4">
    <source>
        <dbReference type="Proteomes" id="UP000322927"/>
    </source>
</evidence>
<organism evidence="3 4">
    <name type="scientific">Streptomyces venezuelae</name>
    <dbReference type="NCBI Taxonomy" id="54571"/>
    <lineage>
        <taxon>Bacteria</taxon>
        <taxon>Bacillati</taxon>
        <taxon>Actinomycetota</taxon>
        <taxon>Actinomycetes</taxon>
        <taxon>Kitasatosporales</taxon>
        <taxon>Streptomycetaceae</taxon>
        <taxon>Streptomyces</taxon>
    </lineage>
</organism>
<dbReference type="Pfam" id="PF06724">
    <property type="entry name" value="DUF1206"/>
    <property type="match status" value="3"/>
</dbReference>
<feature type="transmembrane region" description="Helical" evidence="1">
    <location>
        <begin position="172"/>
        <end position="194"/>
    </location>
</feature>
<evidence type="ECO:0000313" key="3">
    <source>
        <dbReference type="EMBL" id="QES38431.1"/>
    </source>
</evidence>
<evidence type="ECO:0000256" key="1">
    <source>
        <dbReference type="SAM" id="Phobius"/>
    </source>
</evidence>
<reference evidence="3 4" key="1">
    <citation type="submission" date="2018-05" db="EMBL/GenBank/DDBJ databases">
        <title>Streptomyces venezuelae.</title>
        <authorList>
            <person name="Kim W."/>
            <person name="Lee N."/>
            <person name="Cho B.-K."/>
        </authorList>
    </citation>
    <scope>NUCLEOTIDE SEQUENCE [LARGE SCALE GENOMIC DNA]</scope>
    <source>
        <strain evidence="3 4">ATCC 14584</strain>
    </source>
</reference>
<dbReference type="OrthoDB" id="4552598at2"/>
<keyword evidence="1" id="KW-1133">Transmembrane helix</keyword>
<feature type="transmembrane region" description="Helical" evidence="1">
    <location>
        <begin position="86"/>
        <end position="103"/>
    </location>
</feature>
<feature type="transmembrane region" description="Helical" evidence="1">
    <location>
        <begin position="124"/>
        <end position="143"/>
    </location>
</feature>
<feature type="domain" description="DUF1206" evidence="2">
    <location>
        <begin position="221"/>
        <end position="289"/>
    </location>
</feature>
<protein>
    <recommendedName>
        <fullName evidence="2">DUF1206 domain-containing protein</fullName>
    </recommendedName>
</protein>
<sequence>MHLRSKRLPSVRLTSATVRGKGKARRAAKGRGVAAVARAGFVGRGVLYLLVGALALRIAFSDGGDGRQADRGGALAEIAERPFGHVMLWLLGGALAGMALWRLSEVFFGQAGPDGNTAGKRAMAAARCLFYSFVTYSVIAYAAGDQGSGSGSSDKQTQDATAKVLDWPAGQWLVAAAGAGVLVAGVWIAGRALLRKFRDKLRVSEMPRRMRQATDVLGVTGGTARGIVFGVAGGFAITAALRHKPGQAKGMDNTLRSFADTGAGPWLLALIAVGLVAFGLFSFASARWRKF</sequence>
<dbReference type="InterPro" id="IPR009597">
    <property type="entry name" value="DUF1206"/>
</dbReference>
<feature type="transmembrane region" description="Helical" evidence="1">
    <location>
        <begin position="215"/>
        <end position="243"/>
    </location>
</feature>
<feature type="transmembrane region" description="Helical" evidence="1">
    <location>
        <begin position="263"/>
        <end position="284"/>
    </location>
</feature>
<dbReference type="EMBL" id="CP029192">
    <property type="protein sequence ID" value="QES38431.1"/>
    <property type="molecule type" value="Genomic_DNA"/>
</dbReference>